<evidence type="ECO:0000313" key="2">
    <source>
        <dbReference type="EMBL" id="CAK9007698.1"/>
    </source>
</evidence>
<keyword evidence="3" id="KW-1185">Reference proteome</keyword>
<comment type="caution">
    <text evidence="2">The sequence shown here is derived from an EMBL/GenBank/DDBJ whole genome shotgun (WGS) entry which is preliminary data.</text>
</comment>
<protein>
    <submittedName>
        <fullName evidence="2">Uncharacterized protein</fullName>
    </submittedName>
</protein>
<reference evidence="2 3" key="1">
    <citation type="submission" date="2024-02" db="EMBL/GenBank/DDBJ databases">
        <authorList>
            <person name="Chen Y."/>
            <person name="Shah S."/>
            <person name="Dougan E. K."/>
            <person name="Thang M."/>
            <person name="Chan C."/>
        </authorList>
    </citation>
    <scope>NUCLEOTIDE SEQUENCE [LARGE SCALE GENOMIC DNA]</scope>
</reference>
<sequence>MAPRTWALSEGKVPLPKYRKYWDGSRPQVWMVPAAPSTAKGLGKGQGPSEGAPSQVVSQIPCVEAAEVPAPDLSEGSWTPEVRSALWSMSSSGSRREPSSRHSRTTTPRGQLAPHGPSACAARNAGAPSAPEVSAQVHPPWGVERANQDRPDLLLQKRLEYRQVLDEQSAKMADLHRRQRAEQVELEKNSIPSLATKTHEWEKHTEGDWKALMEEQRKAAACRQQKELQKRLEEEESCRAWLQQAAEERAKRYFLTRRRQKEEDCELTQEWMKVSEEKKRLKEKTRKEELKSEQKALQALREGLAPPRRLRKPVSLCDYYTEPVSLPKSR</sequence>
<accession>A0ABP0J016</accession>
<feature type="region of interest" description="Disordered" evidence="1">
    <location>
        <begin position="175"/>
        <end position="202"/>
    </location>
</feature>
<feature type="compositionally biased region" description="Basic and acidic residues" evidence="1">
    <location>
        <begin position="175"/>
        <end position="188"/>
    </location>
</feature>
<dbReference type="EMBL" id="CAXAMM010005558">
    <property type="protein sequence ID" value="CAK9007698.1"/>
    <property type="molecule type" value="Genomic_DNA"/>
</dbReference>
<gene>
    <name evidence="2" type="ORF">SCF082_LOCUS9568</name>
</gene>
<name>A0ABP0J016_9DINO</name>
<proteinExistence type="predicted"/>
<feature type="region of interest" description="Disordered" evidence="1">
    <location>
        <begin position="85"/>
        <end position="149"/>
    </location>
</feature>
<evidence type="ECO:0000313" key="3">
    <source>
        <dbReference type="Proteomes" id="UP001642464"/>
    </source>
</evidence>
<dbReference type="Proteomes" id="UP001642464">
    <property type="component" value="Unassembled WGS sequence"/>
</dbReference>
<evidence type="ECO:0000256" key="1">
    <source>
        <dbReference type="SAM" id="MobiDB-lite"/>
    </source>
</evidence>
<organism evidence="2 3">
    <name type="scientific">Durusdinium trenchii</name>
    <dbReference type="NCBI Taxonomy" id="1381693"/>
    <lineage>
        <taxon>Eukaryota</taxon>
        <taxon>Sar</taxon>
        <taxon>Alveolata</taxon>
        <taxon>Dinophyceae</taxon>
        <taxon>Suessiales</taxon>
        <taxon>Symbiodiniaceae</taxon>
        <taxon>Durusdinium</taxon>
    </lineage>
</organism>